<name>A0A2P2J2I6_RHIMU</name>
<dbReference type="EMBL" id="GGEC01007206">
    <property type="protein sequence ID" value="MBW87689.1"/>
    <property type="molecule type" value="Transcribed_RNA"/>
</dbReference>
<organism evidence="1">
    <name type="scientific">Rhizophora mucronata</name>
    <name type="common">Asiatic mangrove</name>
    <dbReference type="NCBI Taxonomy" id="61149"/>
    <lineage>
        <taxon>Eukaryota</taxon>
        <taxon>Viridiplantae</taxon>
        <taxon>Streptophyta</taxon>
        <taxon>Embryophyta</taxon>
        <taxon>Tracheophyta</taxon>
        <taxon>Spermatophyta</taxon>
        <taxon>Magnoliopsida</taxon>
        <taxon>eudicotyledons</taxon>
        <taxon>Gunneridae</taxon>
        <taxon>Pentapetalae</taxon>
        <taxon>rosids</taxon>
        <taxon>fabids</taxon>
        <taxon>Malpighiales</taxon>
        <taxon>Rhizophoraceae</taxon>
        <taxon>Rhizophora</taxon>
    </lineage>
</organism>
<reference evidence="1" key="1">
    <citation type="submission" date="2018-02" db="EMBL/GenBank/DDBJ databases">
        <title>Rhizophora mucronata_Transcriptome.</title>
        <authorList>
            <person name="Meera S.P."/>
            <person name="Sreeshan A."/>
            <person name="Augustine A."/>
        </authorList>
    </citation>
    <scope>NUCLEOTIDE SEQUENCE</scope>
    <source>
        <tissue evidence="1">Leaf</tissue>
    </source>
</reference>
<sequence length="34" mass="3855">MRFTILRDLCKQHLAQPVICGLFLLTKPSTAIEP</sequence>
<evidence type="ECO:0000313" key="1">
    <source>
        <dbReference type="EMBL" id="MBW87689.1"/>
    </source>
</evidence>
<proteinExistence type="predicted"/>
<accession>A0A2P2J2I6</accession>
<protein>
    <submittedName>
        <fullName evidence="1">Uncharacterized protein</fullName>
    </submittedName>
</protein>
<dbReference type="AlphaFoldDB" id="A0A2P2J2I6"/>